<sequence length="224" mass="24149">MRVTHSFVRTLVTRALRSQCVRTALFIGSAAIARVTQALRTAKKSSMYSTLEDSRRADERAAAQGYEVEDWAQNDLGTAVGWWTPGHDIHADDEASERRGALRTALRNHRRGDATPVDVSEAEGSSSDGEESDGGQAARGVAGLRARGGELARAERAQDATRTLAAIKALGECRVSLATLKGATATTKLLGRMGRKAPNRDVRRAAAALVERWKRVARRDGVAD</sequence>
<evidence type="ECO:0000313" key="2">
    <source>
        <dbReference type="EMBL" id="CAH0365040.1"/>
    </source>
</evidence>
<dbReference type="Gene3D" id="1.20.930.10">
    <property type="entry name" value="Conserved domain common to transcription factors TFIIS, elongin A, CRSP70"/>
    <property type="match status" value="1"/>
</dbReference>
<reference evidence="2" key="1">
    <citation type="submission" date="2021-11" db="EMBL/GenBank/DDBJ databases">
        <authorList>
            <consortium name="Genoscope - CEA"/>
            <person name="William W."/>
        </authorList>
    </citation>
    <scope>NUCLEOTIDE SEQUENCE</scope>
</reference>
<dbReference type="SUPFAM" id="SSF47676">
    <property type="entry name" value="Conserved domain common to transcription factors TFIIS, elongin A, CRSP70"/>
    <property type="match status" value="1"/>
</dbReference>
<dbReference type="OrthoDB" id="10644390at2759"/>
<feature type="region of interest" description="Disordered" evidence="1">
    <location>
        <begin position="105"/>
        <end position="140"/>
    </location>
</feature>
<comment type="caution">
    <text evidence="2">The sequence shown here is derived from an EMBL/GenBank/DDBJ whole genome shotgun (WGS) entry which is preliminary data.</text>
</comment>
<evidence type="ECO:0008006" key="4">
    <source>
        <dbReference type="Google" id="ProtNLM"/>
    </source>
</evidence>
<dbReference type="InterPro" id="IPR035441">
    <property type="entry name" value="TFIIS/LEDGF_dom_sf"/>
</dbReference>
<dbReference type="AlphaFoldDB" id="A0A8J2WED7"/>
<name>A0A8J2WED7_9STRA</name>
<dbReference type="Proteomes" id="UP000789595">
    <property type="component" value="Unassembled WGS sequence"/>
</dbReference>
<dbReference type="EMBL" id="CAKKNE010000001">
    <property type="protein sequence ID" value="CAH0365040.1"/>
    <property type="molecule type" value="Genomic_DNA"/>
</dbReference>
<keyword evidence="3" id="KW-1185">Reference proteome</keyword>
<proteinExistence type="predicted"/>
<evidence type="ECO:0000256" key="1">
    <source>
        <dbReference type="SAM" id="MobiDB-lite"/>
    </source>
</evidence>
<organism evidence="2 3">
    <name type="scientific">Pelagomonas calceolata</name>
    <dbReference type="NCBI Taxonomy" id="35677"/>
    <lineage>
        <taxon>Eukaryota</taxon>
        <taxon>Sar</taxon>
        <taxon>Stramenopiles</taxon>
        <taxon>Ochrophyta</taxon>
        <taxon>Pelagophyceae</taxon>
        <taxon>Pelagomonadales</taxon>
        <taxon>Pelagomonadaceae</taxon>
        <taxon>Pelagomonas</taxon>
    </lineage>
</organism>
<accession>A0A8J2WED7</accession>
<gene>
    <name evidence="2" type="ORF">PECAL_1P14430</name>
</gene>
<evidence type="ECO:0000313" key="3">
    <source>
        <dbReference type="Proteomes" id="UP000789595"/>
    </source>
</evidence>
<protein>
    <recommendedName>
        <fullName evidence="4">TFIIS N-terminal domain-containing protein</fullName>
    </recommendedName>
</protein>